<evidence type="ECO:0000313" key="11">
    <source>
        <dbReference type="Proteomes" id="UP000068447"/>
    </source>
</evidence>
<dbReference type="GO" id="GO:0022857">
    <property type="term" value="F:transmembrane transporter activity"/>
    <property type="evidence" value="ECO:0007669"/>
    <property type="project" value="TreeGrafter"/>
</dbReference>
<dbReference type="EC" id="7.6.2.-" evidence="8"/>
<keyword evidence="4 8" id="KW-0547">Nucleotide-binding</keyword>
<dbReference type="Gene3D" id="3.40.50.300">
    <property type="entry name" value="P-loop containing nucleotide triphosphate hydrolases"/>
    <property type="match status" value="1"/>
</dbReference>
<dbReference type="InterPro" id="IPR011924">
    <property type="entry name" value="LolD_lipo_ATP-bd"/>
</dbReference>
<dbReference type="Proteomes" id="UP000068447">
    <property type="component" value="Chromosome"/>
</dbReference>
<evidence type="ECO:0000256" key="3">
    <source>
        <dbReference type="ARBA" id="ARBA00022519"/>
    </source>
</evidence>
<dbReference type="GO" id="GO:0089705">
    <property type="term" value="P:protein localization to outer membrane"/>
    <property type="evidence" value="ECO:0007669"/>
    <property type="project" value="TreeGrafter"/>
</dbReference>
<dbReference type="GO" id="GO:0044874">
    <property type="term" value="P:lipoprotein localization to outer membrane"/>
    <property type="evidence" value="ECO:0007669"/>
    <property type="project" value="UniProtKB-ARBA"/>
</dbReference>
<name>A0A0U3B0L2_9ALTE</name>
<dbReference type="InterPro" id="IPR003593">
    <property type="entry name" value="AAA+_ATPase"/>
</dbReference>
<dbReference type="KEGG" id="lal:AT746_11360"/>
<dbReference type="GO" id="GO:0016887">
    <property type="term" value="F:ATP hydrolysis activity"/>
    <property type="evidence" value="ECO:0007669"/>
    <property type="project" value="InterPro"/>
</dbReference>
<comment type="subcellular location">
    <subcellularLocation>
        <location evidence="8">Cell inner membrane</location>
        <topology evidence="8">Peripheral membrane protein</topology>
    </subcellularLocation>
</comment>
<dbReference type="FunFam" id="3.40.50.300:FF:000230">
    <property type="entry name" value="Lipoprotein-releasing system ATP-binding protein LolD"/>
    <property type="match status" value="1"/>
</dbReference>
<evidence type="ECO:0000259" key="9">
    <source>
        <dbReference type="PROSITE" id="PS50893"/>
    </source>
</evidence>
<dbReference type="NCBIfam" id="TIGR02211">
    <property type="entry name" value="LolD_lipo_ex"/>
    <property type="match status" value="1"/>
</dbReference>
<keyword evidence="2 8" id="KW-1003">Cell membrane</keyword>
<sequence>MSEPQLLVCEQLAKQYDEGPAPVKVLDNISFSLNRKEQLAVVGSSGSGKSTLLHLLGALDTPTAGKVLFKGQDIYQFNAAQQAAFRNASLGFIYQFHHLLPEFTALENVAMPLLIARKPTQQAEDKARLMLDKVGLGLRCEHRPSQLSGGERQRVAIARALVNEPSLVLADEPTGNLDNKTAEAVYELLRGLTSDLGTSFIVVTHDLDLAQRLDRSLTLHDGKLVAS</sequence>
<evidence type="ECO:0000256" key="6">
    <source>
        <dbReference type="ARBA" id="ARBA00022967"/>
    </source>
</evidence>
<evidence type="ECO:0000256" key="5">
    <source>
        <dbReference type="ARBA" id="ARBA00022840"/>
    </source>
</evidence>
<organism evidence="10 11">
    <name type="scientific">Lacimicrobium alkaliphilum</name>
    <dbReference type="NCBI Taxonomy" id="1526571"/>
    <lineage>
        <taxon>Bacteria</taxon>
        <taxon>Pseudomonadati</taxon>
        <taxon>Pseudomonadota</taxon>
        <taxon>Gammaproteobacteria</taxon>
        <taxon>Alteromonadales</taxon>
        <taxon>Alteromonadaceae</taxon>
        <taxon>Lacimicrobium</taxon>
    </lineage>
</organism>
<comment type="similarity">
    <text evidence="8">Belongs to the ABC transporter superfamily. Lipoprotein translocase (TC 3.A.1.125) family.</text>
</comment>
<dbReference type="InterPro" id="IPR017871">
    <property type="entry name" value="ABC_transporter-like_CS"/>
</dbReference>
<keyword evidence="7 8" id="KW-0472">Membrane</keyword>
<keyword evidence="1 8" id="KW-0813">Transport</keyword>
<dbReference type="PROSITE" id="PS50893">
    <property type="entry name" value="ABC_TRANSPORTER_2"/>
    <property type="match status" value="1"/>
</dbReference>
<dbReference type="GO" id="GO:0005886">
    <property type="term" value="C:plasma membrane"/>
    <property type="evidence" value="ECO:0007669"/>
    <property type="project" value="UniProtKB-SubCell"/>
</dbReference>
<evidence type="ECO:0000256" key="8">
    <source>
        <dbReference type="RuleBase" id="RU367068"/>
    </source>
</evidence>
<evidence type="ECO:0000256" key="1">
    <source>
        <dbReference type="ARBA" id="ARBA00022448"/>
    </source>
</evidence>
<dbReference type="SMART" id="SM00382">
    <property type="entry name" value="AAA"/>
    <property type="match status" value="1"/>
</dbReference>
<evidence type="ECO:0000313" key="10">
    <source>
        <dbReference type="EMBL" id="ALS98808.1"/>
    </source>
</evidence>
<feature type="domain" description="ABC transporter" evidence="9">
    <location>
        <begin position="7"/>
        <end position="227"/>
    </location>
</feature>
<keyword evidence="11" id="KW-1185">Reference proteome</keyword>
<dbReference type="PANTHER" id="PTHR24220:SF689">
    <property type="entry name" value="LIPOPROTEIN-RELEASING SYSTEM ATP-BINDING PROTEIN LOLD"/>
    <property type="match status" value="1"/>
</dbReference>
<dbReference type="InterPro" id="IPR015854">
    <property type="entry name" value="ABC_transpr_LolD-like"/>
</dbReference>
<dbReference type="EMBL" id="CP013650">
    <property type="protein sequence ID" value="ALS98808.1"/>
    <property type="molecule type" value="Genomic_DNA"/>
</dbReference>
<keyword evidence="3 8" id="KW-0997">Cell inner membrane</keyword>
<dbReference type="GO" id="GO:0005524">
    <property type="term" value="F:ATP binding"/>
    <property type="evidence" value="ECO:0007669"/>
    <property type="project" value="UniProtKB-UniRule"/>
</dbReference>
<accession>A0A0U3B0L2</accession>
<dbReference type="InterPro" id="IPR027417">
    <property type="entry name" value="P-loop_NTPase"/>
</dbReference>
<dbReference type="PANTHER" id="PTHR24220">
    <property type="entry name" value="IMPORT ATP-BINDING PROTEIN"/>
    <property type="match status" value="1"/>
</dbReference>
<dbReference type="OrthoDB" id="9801477at2"/>
<comment type="subunit">
    <text evidence="8">The complex is composed of two ATP-binding proteins (LolD) and two transmembrane proteins (LolC and LolE).</text>
</comment>
<dbReference type="SUPFAM" id="SSF52540">
    <property type="entry name" value="P-loop containing nucleoside triphosphate hydrolases"/>
    <property type="match status" value="1"/>
</dbReference>
<reference evidence="10 11" key="1">
    <citation type="submission" date="2015-12" db="EMBL/GenBank/DDBJ databases">
        <title>Complete genome of Lacimicrobium alkaliphilum KCTC 32984.</title>
        <authorList>
            <person name="Kim S.-G."/>
            <person name="Lee Y.-J."/>
        </authorList>
    </citation>
    <scope>NUCLEOTIDE SEQUENCE [LARGE SCALE GENOMIC DNA]</scope>
    <source>
        <strain evidence="10 11">YelD216</strain>
    </source>
</reference>
<proteinExistence type="inferred from homology"/>
<dbReference type="Pfam" id="PF00005">
    <property type="entry name" value="ABC_tran"/>
    <property type="match status" value="1"/>
</dbReference>
<keyword evidence="5 8" id="KW-0067">ATP-binding</keyword>
<dbReference type="AlphaFoldDB" id="A0A0U3B0L2"/>
<comment type="function">
    <text evidence="8">Part of the ABC transporter complex LolCDE involved in the translocation of mature outer membrane-directed lipoproteins, from the inner membrane to the periplasmic chaperone, LolA. Responsible for the formation of the LolA-lipoprotein complex in an ATP-dependent manner.</text>
</comment>
<dbReference type="STRING" id="1526571.AT746_11360"/>
<dbReference type="PROSITE" id="PS00211">
    <property type="entry name" value="ABC_TRANSPORTER_1"/>
    <property type="match status" value="1"/>
</dbReference>
<dbReference type="RefSeq" id="WP_062480390.1">
    <property type="nucleotide sequence ID" value="NZ_CP013650.1"/>
</dbReference>
<evidence type="ECO:0000256" key="4">
    <source>
        <dbReference type="ARBA" id="ARBA00022741"/>
    </source>
</evidence>
<dbReference type="InterPro" id="IPR003439">
    <property type="entry name" value="ABC_transporter-like_ATP-bd"/>
</dbReference>
<keyword evidence="6 8" id="KW-1278">Translocase</keyword>
<protein>
    <recommendedName>
        <fullName evidence="8">Lipoprotein-releasing system ATP-binding protein LolD</fullName>
        <ecNumber evidence="8">7.6.2.-</ecNumber>
    </recommendedName>
</protein>
<dbReference type="CDD" id="cd03255">
    <property type="entry name" value="ABC_MJ0796_LolCDE_FtsE"/>
    <property type="match status" value="1"/>
</dbReference>
<dbReference type="InterPro" id="IPR017911">
    <property type="entry name" value="MacB-like_ATP-bd"/>
</dbReference>
<gene>
    <name evidence="8" type="primary">lolD</name>
    <name evidence="10" type="ORF">AT746_11360</name>
</gene>
<evidence type="ECO:0000256" key="2">
    <source>
        <dbReference type="ARBA" id="ARBA00022475"/>
    </source>
</evidence>
<evidence type="ECO:0000256" key="7">
    <source>
        <dbReference type="ARBA" id="ARBA00023136"/>
    </source>
</evidence>